<feature type="non-terminal residue" evidence="1">
    <location>
        <position position="70"/>
    </location>
</feature>
<dbReference type="AlphaFoldDB" id="A0A8D7F0F9"/>
<reference evidence="1" key="1">
    <citation type="submission" date="2021-03" db="EMBL/GenBank/DDBJ databases">
        <authorList>
            <consortium name="Genoscope - CEA"/>
            <person name="William W."/>
        </authorList>
    </citation>
    <scope>NUCLEOTIDE SEQUENCE</scope>
    <source>
        <strain evidence="1">Doubled-haploid Pahang</strain>
    </source>
</reference>
<name>A0A8D7F0F9_MUSAM</name>
<accession>A0A8D7F0F9</accession>
<organism evidence="1">
    <name type="scientific">Musa acuminata subsp. malaccensis</name>
    <name type="common">Wild banana</name>
    <name type="synonym">Musa malaccensis</name>
    <dbReference type="NCBI Taxonomy" id="214687"/>
    <lineage>
        <taxon>Eukaryota</taxon>
        <taxon>Viridiplantae</taxon>
        <taxon>Streptophyta</taxon>
        <taxon>Embryophyta</taxon>
        <taxon>Tracheophyta</taxon>
        <taxon>Spermatophyta</taxon>
        <taxon>Magnoliopsida</taxon>
        <taxon>Liliopsida</taxon>
        <taxon>Zingiberales</taxon>
        <taxon>Musaceae</taxon>
        <taxon>Musa</taxon>
    </lineage>
</organism>
<gene>
    <name evidence="1" type="ORF">GSMUA_239460.1</name>
</gene>
<sequence>RRDLEGVAEDEDSVRTGAGIQIGGDAGEAAEIWHERRQVQLHEYHQESIDNLGSLCRTLESCVPLRTRRV</sequence>
<proteinExistence type="predicted"/>
<evidence type="ECO:0000313" key="1">
    <source>
        <dbReference type="EMBL" id="CAG1835977.1"/>
    </source>
</evidence>
<dbReference type="EMBL" id="HG996474">
    <property type="protein sequence ID" value="CAG1835977.1"/>
    <property type="molecule type" value="Genomic_DNA"/>
</dbReference>
<protein>
    <submittedName>
        <fullName evidence="1">(wild Malaysian banana) hypothetical protein</fullName>
    </submittedName>
</protein>